<dbReference type="GO" id="GO:0000932">
    <property type="term" value="C:P-body"/>
    <property type="evidence" value="ECO:0007669"/>
    <property type="project" value="UniProtKB-SubCell"/>
</dbReference>
<name>A0AAJ6YJ11_9HYME</name>
<feature type="compositionally biased region" description="Acidic residues" evidence="3">
    <location>
        <begin position="23"/>
        <end position="38"/>
    </location>
</feature>
<evidence type="ECO:0000256" key="1">
    <source>
        <dbReference type="ARBA" id="ARBA00004201"/>
    </source>
</evidence>
<dbReference type="AlphaFoldDB" id="A0AAJ6YJ11"/>
<dbReference type="PANTHER" id="PTHR21551">
    <property type="entry name" value="TOPOISOMERASE II-ASSOCIATED PROTEIN PAT1"/>
    <property type="match status" value="1"/>
</dbReference>
<keyword evidence="4" id="KW-1185">Reference proteome</keyword>
<dbReference type="RefSeq" id="XP_011498953.1">
    <property type="nucleotide sequence ID" value="XM_011500651.1"/>
</dbReference>
<reference evidence="5" key="1">
    <citation type="submission" date="2025-08" db="UniProtKB">
        <authorList>
            <consortium name="RefSeq"/>
        </authorList>
    </citation>
    <scope>IDENTIFICATION</scope>
</reference>
<comment type="subcellular location">
    <subcellularLocation>
        <location evidence="1">Cytoplasm</location>
        <location evidence="1">P-body</location>
    </subcellularLocation>
</comment>
<dbReference type="GO" id="GO:0033962">
    <property type="term" value="P:P-body assembly"/>
    <property type="evidence" value="ECO:0007669"/>
    <property type="project" value="TreeGrafter"/>
</dbReference>
<dbReference type="CTD" id="42058"/>
<evidence type="ECO:0000313" key="4">
    <source>
        <dbReference type="Proteomes" id="UP000695007"/>
    </source>
</evidence>
<dbReference type="GO" id="GO:0000290">
    <property type="term" value="P:deadenylation-dependent decapping of nuclear-transcribed mRNA"/>
    <property type="evidence" value="ECO:0007669"/>
    <property type="project" value="InterPro"/>
</dbReference>
<dbReference type="KEGG" id="csol:105363073"/>
<dbReference type="GeneID" id="105363073"/>
<dbReference type="GO" id="GO:0003723">
    <property type="term" value="F:RNA binding"/>
    <property type="evidence" value="ECO:0007669"/>
    <property type="project" value="TreeGrafter"/>
</dbReference>
<evidence type="ECO:0000256" key="2">
    <source>
        <dbReference type="ARBA" id="ARBA00022490"/>
    </source>
</evidence>
<proteinExistence type="predicted"/>
<evidence type="ECO:0000313" key="5">
    <source>
        <dbReference type="RefSeq" id="XP_011498953.1"/>
    </source>
</evidence>
<feature type="region of interest" description="Disordered" evidence="3">
    <location>
        <begin position="21"/>
        <end position="40"/>
    </location>
</feature>
<feature type="compositionally biased region" description="Low complexity" evidence="3">
    <location>
        <begin position="423"/>
        <end position="440"/>
    </location>
</feature>
<dbReference type="PANTHER" id="PTHR21551:SF0">
    <property type="entry name" value="PROTEIN ASSOCIATED WITH TOPO II RELATED-1, ISOFORM A"/>
    <property type="match status" value="1"/>
</dbReference>
<feature type="compositionally biased region" description="Basic and acidic residues" evidence="3">
    <location>
        <begin position="441"/>
        <end position="452"/>
    </location>
</feature>
<accession>A0AAJ6YJ11</accession>
<evidence type="ECO:0000256" key="3">
    <source>
        <dbReference type="SAM" id="MobiDB-lite"/>
    </source>
</evidence>
<protein>
    <submittedName>
        <fullName evidence="5">Protein PAT1 homolog 1</fullName>
    </submittedName>
</protein>
<gene>
    <name evidence="5" type="primary">LOC105363073</name>
</gene>
<feature type="region of interest" description="Disordered" evidence="3">
    <location>
        <begin position="539"/>
        <end position="559"/>
    </location>
</feature>
<sequence>MQLLQMADSFFEFDTGFGVGSEDGSECLDDDDYGEENNYDALNDETFGSEATAGDWEQDHEKLAQITEQSRPRNRNECSKSESEIDVENSLSHLVLDEKEVTIPRPGVWDSPTNFSIPPPQIRLKPSLSTTLKNACTVEELERGLITNRPPPGLIKQSVSQTYLPTNMTGANIFVNSIASLDRLQQFNAVITALKQFPHVLPSNVRVAHPQFHLQNVRPLPNQPGNILRYPLPPPHLLMPPGSQRQPPLHGNFPLNSFHHSPNSGIGPQTYLRPDHPLMPPYANNHQNMQQHNMHIGNQRNQNKQLNHNDRQENHHQPFFRNNQYHHHNQNHINRYHPNHVHHGYPMHHYIMNHHQNHMGSNGIGPSGEHDEYAGLMNNREKQWLNNIQLLQLNTNQPYIDDYYYTVFCDRLNKKNETKNRNKINSQKSNNNIAGNNNNGYHRDSRDRDQPHHSFTKVASTPMQFENSLGKLQYSSVTAPRKIIDMDVVPNSDPHQSQSVQQKDTKKTRQLLLEIERLYILLLKLEDKNNPLAIIADQQREQQQQESGETISESEPKDPVKEKEELILSIMSPFLQLIQEDKFASFLSIRKGKTLFLRFLPCINVKENEFKLSKLWAAVIKGLTIIGRRDSHLLINFYTEFHKWVDENSISFLLLTNLAKEFIESANQPSKNNSLTFALTNKFGISVISLMLKHAENLQCAYDVIYEPFTQQWPKFLRAIIESLGTSSPVFSPCHVLDAEGLTSHLRRNGIESESQVAAFELFFTEANTAS</sequence>
<dbReference type="InterPro" id="IPR039900">
    <property type="entry name" value="Pat1-like"/>
</dbReference>
<dbReference type="Proteomes" id="UP000695007">
    <property type="component" value="Unplaced"/>
</dbReference>
<organism evidence="4 5">
    <name type="scientific">Ceratosolen solmsi marchali</name>
    <dbReference type="NCBI Taxonomy" id="326594"/>
    <lineage>
        <taxon>Eukaryota</taxon>
        <taxon>Metazoa</taxon>
        <taxon>Ecdysozoa</taxon>
        <taxon>Arthropoda</taxon>
        <taxon>Hexapoda</taxon>
        <taxon>Insecta</taxon>
        <taxon>Pterygota</taxon>
        <taxon>Neoptera</taxon>
        <taxon>Endopterygota</taxon>
        <taxon>Hymenoptera</taxon>
        <taxon>Apocrita</taxon>
        <taxon>Proctotrupomorpha</taxon>
        <taxon>Chalcidoidea</taxon>
        <taxon>Agaonidae</taxon>
        <taxon>Agaoninae</taxon>
        <taxon>Ceratosolen</taxon>
    </lineage>
</organism>
<feature type="region of interest" description="Disordered" evidence="3">
    <location>
        <begin position="418"/>
        <end position="454"/>
    </location>
</feature>
<keyword evidence="2" id="KW-0963">Cytoplasm</keyword>